<name>A0A512RI65_9BACT</name>
<reference evidence="2 3" key="1">
    <citation type="submission" date="2019-07" db="EMBL/GenBank/DDBJ databases">
        <title>Whole genome shotgun sequence of Chitinophaga cymbidii NBRC 109752.</title>
        <authorList>
            <person name="Hosoyama A."/>
            <person name="Uohara A."/>
            <person name="Ohji S."/>
            <person name="Ichikawa N."/>
        </authorList>
    </citation>
    <scope>NUCLEOTIDE SEQUENCE [LARGE SCALE GENOMIC DNA]</scope>
    <source>
        <strain evidence="2 3">NBRC 109752</strain>
    </source>
</reference>
<dbReference type="Proteomes" id="UP000321436">
    <property type="component" value="Unassembled WGS sequence"/>
</dbReference>
<dbReference type="CDD" id="cd00093">
    <property type="entry name" value="HTH_XRE"/>
    <property type="match status" value="1"/>
</dbReference>
<protein>
    <recommendedName>
        <fullName evidence="1">HTH cro/C1-type domain-containing protein</fullName>
    </recommendedName>
</protein>
<proteinExistence type="predicted"/>
<dbReference type="Gene3D" id="1.10.260.40">
    <property type="entry name" value="lambda repressor-like DNA-binding domains"/>
    <property type="match status" value="1"/>
</dbReference>
<dbReference type="OrthoDB" id="673334at2"/>
<accession>A0A512RI65</accession>
<dbReference type="SUPFAM" id="SSF47413">
    <property type="entry name" value="lambda repressor-like DNA-binding domains"/>
    <property type="match status" value="1"/>
</dbReference>
<evidence type="ECO:0000313" key="2">
    <source>
        <dbReference type="EMBL" id="GEP95392.1"/>
    </source>
</evidence>
<dbReference type="PROSITE" id="PS50943">
    <property type="entry name" value="HTH_CROC1"/>
    <property type="match status" value="1"/>
</dbReference>
<dbReference type="InterPro" id="IPR001387">
    <property type="entry name" value="Cro/C1-type_HTH"/>
</dbReference>
<evidence type="ECO:0000313" key="3">
    <source>
        <dbReference type="Proteomes" id="UP000321436"/>
    </source>
</evidence>
<dbReference type="InterPro" id="IPR010982">
    <property type="entry name" value="Lambda_DNA-bd_dom_sf"/>
</dbReference>
<sequence>MSIGPTIRKIREARNVTQEYMASRLKIGVTAYGNIERSDVKRLPVQRIFEIASILNVDYTDICGRPDKSAANPDERLKMHAAILGLMDYFSKDKQMLCELLKIYKETHERTDAMLQDHAKAMVRVMKMQQEIHQYLLTMKK</sequence>
<keyword evidence="3" id="KW-1185">Reference proteome</keyword>
<dbReference type="RefSeq" id="WP_146859606.1">
    <property type="nucleotide sequence ID" value="NZ_BKAU01000001.1"/>
</dbReference>
<dbReference type="GO" id="GO:0003677">
    <property type="term" value="F:DNA binding"/>
    <property type="evidence" value="ECO:0007669"/>
    <property type="project" value="InterPro"/>
</dbReference>
<gene>
    <name evidence="2" type="ORF">CCY01nite_16520</name>
</gene>
<evidence type="ECO:0000259" key="1">
    <source>
        <dbReference type="PROSITE" id="PS50943"/>
    </source>
</evidence>
<dbReference type="AlphaFoldDB" id="A0A512RI65"/>
<dbReference type="EMBL" id="BKAU01000001">
    <property type="protein sequence ID" value="GEP95392.1"/>
    <property type="molecule type" value="Genomic_DNA"/>
</dbReference>
<dbReference type="SMART" id="SM00530">
    <property type="entry name" value="HTH_XRE"/>
    <property type="match status" value="1"/>
</dbReference>
<dbReference type="Pfam" id="PF01381">
    <property type="entry name" value="HTH_3"/>
    <property type="match status" value="1"/>
</dbReference>
<feature type="domain" description="HTH cro/C1-type" evidence="1">
    <location>
        <begin position="7"/>
        <end position="62"/>
    </location>
</feature>
<organism evidence="2 3">
    <name type="scientific">Chitinophaga cymbidii</name>
    <dbReference type="NCBI Taxonomy" id="1096750"/>
    <lineage>
        <taxon>Bacteria</taxon>
        <taxon>Pseudomonadati</taxon>
        <taxon>Bacteroidota</taxon>
        <taxon>Chitinophagia</taxon>
        <taxon>Chitinophagales</taxon>
        <taxon>Chitinophagaceae</taxon>
        <taxon>Chitinophaga</taxon>
    </lineage>
</organism>
<comment type="caution">
    <text evidence="2">The sequence shown here is derived from an EMBL/GenBank/DDBJ whole genome shotgun (WGS) entry which is preliminary data.</text>
</comment>